<gene>
    <name evidence="1" type="ORF">PQR66_13315</name>
</gene>
<reference evidence="1 2" key="1">
    <citation type="journal article" date="2024" name="Chem. Sci.">
        <title>Discovery of megapolipeptins by genome mining of a Burkholderiales bacteria collection.</title>
        <authorList>
            <person name="Paulo B.S."/>
            <person name="Recchia M.J.J."/>
            <person name="Lee S."/>
            <person name="Fergusson C.H."/>
            <person name="Romanowski S.B."/>
            <person name="Hernandez A."/>
            <person name="Krull N."/>
            <person name="Liu D.Y."/>
            <person name="Cavanagh H."/>
            <person name="Bos A."/>
            <person name="Gray C.A."/>
            <person name="Murphy B.T."/>
            <person name="Linington R.G."/>
            <person name="Eustaquio A.S."/>
        </authorList>
    </citation>
    <scope>NUCLEOTIDE SEQUENCE [LARGE SCALE GENOMIC DNA]</scope>
    <source>
        <strain evidence="1 2">RL16-012-BIC-B</strain>
    </source>
</reference>
<accession>A0ABW8ZNB1</accession>
<protein>
    <recommendedName>
        <fullName evidence="3">LysR substrate binding domain-containing protein</fullName>
    </recommendedName>
</protein>
<sequence>MADAAIDGIGIAFVPGHLVRDALHDGHLERVLTDWCPALPGL</sequence>
<dbReference type="RefSeq" id="WP_281357283.1">
    <property type="nucleotide sequence ID" value="NZ_JAQQFH010000007.1"/>
</dbReference>
<dbReference type="Proteomes" id="UP001629249">
    <property type="component" value="Unassembled WGS sequence"/>
</dbReference>
<organism evidence="1 2">
    <name type="scientific">Paraburkholderia agricolaris</name>
    <dbReference type="NCBI Taxonomy" id="2152888"/>
    <lineage>
        <taxon>Bacteria</taxon>
        <taxon>Pseudomonadati</taxon>
        <taxon>Pseudomonadota</taxon>
        <taxon>Betaproteobacteria</taxon>
        <taxon>Burkholderiales</taxon>
        <taxon>Burkholderiaceae</taxon>
        <taxon>Paraburkholderia</taxon>
    </lineage>
</organism>
<evidence type="ECO:0000313" key="2">
    <source>
        <dbReference type="Proteomes" id="UP001629249"/>
    </source>
</evidence>
<name>A0ABW8ZNB1_9BURK</name>
<proteinExistence type="predicted"/>
<dbReference type="Gene3D" id="3.40.190.10">
    <property type="entry name" value="Periplasmic binding protein-like II"/>
    <property type="match status" value="1"/>
</dbReference>
<dbReference type="SUPFAM" id="SSF53850">
    <property type="entry name" value="Periplasmic binding protein-like II"/>
    <property type="match status" value="1"/>
</dbReference>
<evidence type="ECO:0000313" key="1">
    <source>
        <dbReference type="EMBL" id="MFL9884016.1"/>
    </source>
</evidence>
<keyword evidence="2" id="KW-1185">Reference proteome</keyword>
<dbReference type="EMBL" id="JAQQFN010000009">
    <property type="protein sequence ID" value="MFL9884016.1"/>
    <property type="molecule type" value="Genomic_DNA"/>
</dbReference>
<comment type="caution">
    <text evidence="1">The sequence shown here is derived from an EMBL/GenBank/DDBJ whole genome shotgun (WGS) entry which is preliminary data.</text>
</comment>
<evidence type="ECO:0008006" key="3">
    <source>
        <dbReference type="Google" id="ProtNLM"/>
    </source>
</evidence>